<dbReference type="InterPro" id="IPR029497">
    <property type="entry name" value="Fimbrial_PilY2"/>
</dbReference>
<reference evidence="2 3" key="1">
    <citation type="submission" date="2016-10" db="EMBL/GenBank/DDBJ databases">
        <authorList>
            <person name="Varghese N."/>
            <person name="Submissions S."/>
        </authorList>
    </citation>
    <scope>NUCLEOTIDE SEQUENCE [LARGE SCALE GENOMIC DNA]</scope>
    <source>
        <strain evidence="2 3">DSM 17833</strain>
    </source>
</reference>
<organism evidence="2 3">
    <name type="scientific">Pseudomonas peli</name>
    <dbReference type="NCBI Taxonomy" id="592361"/>
    <lineage>
        <taxon>Bacteria</taxon>
        <taxon>Pseudomonadati</taxon>
        <taxon>Pseudomonadota</taxon>
        <taxon>Gammaproteobacteria</taxon>
        <taxon>Pseudomonadales</taxon>
        <taxon>Pseudomonadaceae</taxon>
        <taxon>Pseudomonas</taxon>
    </lineage>
</organism>
<dbReference type="AlphaFoldDB" id="A0AB37Z6A1"/>
<dbReference type="InterPro" id="IPR042230">
    <property type="entry name" value="CusF_sf"/>
</dbReference>
<keyword evidence="3" id="KW-1185">Reference proteome</keyword>
<name>A0AB37Z6A1_9PSED</name>
<gene>
    <name evidence="2" type="ORF">SAMN05216370_1235</name>
</gene>
<evidence type="ECO:0000313" key="3">
    <source>
        <dbReference type="Proteomes" id="UP000242418"/>
    </source>
</evidence>
<feature type="signal peptide" evidence="1">
    <location>
        <begin position="1"/>
        <end position="20"/>
    </location>
</feature>
<evidence type="ECO:0000256" key="1">
    <source>
        <dbReference type="SAM" id="SignalP"/>
    </source>
</evidence>
<dbReference type="Gene3D" id="2.40.50.320">
    <property type="entry name" value="Copper binding periplasmic protein CusF"/>
    <property type="match status" value="1"/>
</dbReference>
<protein>
    <submittedName>
        <fullName evidence="2">Type 4 fimbrial biogenesis protein PilY2</fullName>
    </submittedName>
</protein>
<accession>A0AB37Z6A1</accession>
<sequence>MKMHKTLLLLGVLVSPTLLAATFEEVGHIQDVSVEKNTITVNDNKYSLANSVLSGNSPVIFSLKPGALINFSGDIGSPNNIIKSVYIHELPPLTAEEMDGLKNAE</sequence>
<evidence type="ECO:0000313" key="2">
    <source>
        <dbReference type="EMBL" id="SCW43807.1"/>
    </source>
</evidence>
<feature type="chain" id="PRO_5044207920" evidence="1">
    <location>
        <begin position="21"/>
        <end position="105"/>
    </location>
</feature>
<dbReference type="Proteomes" id="UP000242418">
    <property type="component" value="Unassembled WGS sequence"/>
</dbReference>
<dbReference type="EMBL" id="FMTL01000001">
    <property type="protein sequence ID" value="SCW43807.1"/>
    <property type="molecule type" value="Genomic_DNA"/>
</dbReference>
<proteinExistence type="predicted"/>
<comment type="caution">
    <text evidence="2">The sequence shown here is derived from an EMBL/GenBank/DDBJ whole genome shotgun (WGS) entry which is preliminary data.</text>
</comment>
<dbReference type="Pfam" id="PF14481">
    <property type="entry name" value="Fimbrial_PilY2"/>
    <property type="match status" value="1"/>
</dbReference>
<dbReference type="RefSeq" id="WP_090249382.1">
    <property type="nucleotide sequence ID" value="NZ_FMTL01000001.1"/>
</dbReference>
<keyword evidence="1" id="KW-0732">Signal</keyword>